<dbReference type="PROSITE" id="PS00794">
    <property type="entry name" value="HPPK"/>
    <property type="match status" value="1"/>
</dbReference>
<dbReference type="Pfam" id="PF01288">
    <property type="entry name" value="HPPK"/>
    <property type="match status" value="1"/>
</dbReference>
<evidence type="ECO:0000313" key="14">
    <source>
        <dbReference type="EMBL" id="MFC4623410.1"/>
    </source>
</evidence>
<keyword evidence="15" id="KW-1185">Reference proteome</keyword>
<dbReference type="InterPro" id="IPR035907">
    <property type="entry name" value="Hppk_sf"/>
</dbReference>
<accession>A0ABV9H321</accession>
<dbReference type="EC" id="2.7.6.3" evidence="3"/>
<comment type="similarity">
    <text evidence="2">Belongs to the HPPK family.</text>
</comment>
<evidence type="ECO:0000313" key="15">
    <source>
        <dbReference type="Proteomes" id="UP001595967"/>
    </source>
</evidence>
<dbReference type="Gene3D" id="3.30.70.560">
    <property type="entry name" value="7,8-Dihydro-6-hydroxymethylpterin-pyrophosphokinase HPPK"/>
    <property type="match status" value="1"/>
</dbReference>
<evidence type="ECO:0000256" key="11">
    <source>
        <dbReference type="ARBA" id="ARBA00029766"/>
    </source>
</evidence>
<dbReference type="PANTHER" id="PTHR43071:SF1">
    <property type="entry name" value="2-AMINO-4-HYDROXY-6-HYDROXYMETHYLDIHYDROPTERIDINE PYROPHOSPHOKINASE"/>
    <property type="match status" value="1"/>
</dbReference>
<comment type="pathway">
    <text evidence="1">Cofactor biosynthesis; tetrahydrofolate biosynthesis; 2-amino-4-hydroxy-6-hydroxymethyl-7,8-dihydropteridine diphosphate from 7,8-dihydroneopterin triphosphate: step 4/4.</text>
</comment>
<dbReference type="RefSeq" id="WP_377727817.1">
    <property type="nucleotide sequence ID" value="NZ_JBHSEW010000016.1"/>
</dbReference>
<gene>
    <name evidence="14" type="primary">folK</name>
    <name evidence="14" type="ORF">ACFO3A_14520</name>
</gene>
<evidence type="ECO:0000256" key="3">
    <source>
        <dbReference type="ARBA" id="ARBA00013253"/>
    </source>
</evidence>
<comment type="caution">
    <text evidence="14">The sequence shown here is derived from an EMBL/GenBank/DDBJ whole genome shotgun (WGS) entry which is preliminary data.</text>
</comment>
<dbReference type="SUPFAM" id="SSF55083">
    <property type="entry name" value="6-hydroxymethyl-7,8-dihydropterin pyrophosphokinase, HPPK"/>
    <property type="match status" value="1"/>
</dbReference>
<evidence type="ECO:0000256" key="4">
    <source>
        <dbReference type="ARBA" id="ARBA00016218"/>
    </source>
</evidence>
<evidence type="ECO:0000256" key="6">
    <source>
        <dbReference type="ARBA" id="ARBA00022741"/>
    </source>
</evidence>
<evidence type="ECO:0000256" key="1">
    <source>
        <dbReference type="ARBA" id="ARBA00005051"/>
    </source>
</evidence>
<evidence type="ECO:0000256" key="2">
    <source>
        <dbReference type="ARBA" id="ARBA00005810"/>
    </source>
</evidence>
<evidence type="ECO:0000256" key="8">
    <source>
        <dbReference type="ARBA" id="ARBA00022840"/>
    </source>
</evidence>
<dbReference type="GO" id="GO:0003848">
    <property type="term" value="F:2-amino-4-hydroxy-6-hydroxymethyldihydropteridine diphosphokinase activity"/>
    <property type="evidence" value="ECO:0007669"/>
    <property type="project" value="UniProtKB-EC"/>
</dbReference>
<organism evidence="14 15">
    <name type="scientific">Comamonas nitrativorans</name>
    <dbReference type="NCBI Taxonomy" id="108437"/>
    <lineage>
        <taxon>Bacteria</taxon>
        <taxon>Pseudomonadati</taxon>
        <taxon>Pseudomonadota</taxon>
        <taxon>Betaproteobacteria</taxon>
        <taxon>Burkholderiales</taxon>
        <taxon>Comamonadaceae</taxon>
        <taxon>Comamonas</taxon>
    </lineage>
</organism>
<keyword evidence="8" id="KW-0067">ATP-binding</keyword>
<dbReference type="EMBL" id="JBHSEW010000016">
    <property type="protein sequence ID" value="MFC4623410.1"/>
    <property type="molecule type" value="Genomic_DNA"/>
</dbReference>
<dbReference type="PANTHER" id="PTHR43071">
    <property type="entry name" value="2-AMINO-4-HYDROXY-6-HYDROXYMETHYLDIHYDROPTERIDINE PYROPHOSPHOKINASE"/>
    <property type="match status" value="1"/>
</dbReference>
<evidence type="ECO:0000256" key="7">
    <source>
        <dbReference type="ARBA" id="ARBA00022777"/>
    </source>
</evidence>
<keyword evidence="5 14" id="KW-0808">Transferase</keyword>
<dbReference type="NCBIfam" id="TIGR01498">
    <property type="entry name" value="folK"/>
    <property type="match status" value="1"/>
</dbReference>
<evidence type="ECO:0000256" key="12">
    <source>
        <dbReference type="ARBA" id="ARBA00033413"/>
    </source>
</evidence>
<proteinExistence type="inferred from homology"/>
<evidence type="ECO:0000256" key="10">
    <source>
        <dbReference type="ARBA" id="ARBA00029409"/>
    </source>
</evidence>
<keyword evidence="6" id="KW-0547">Nucleotide-binding</keyword>
<protein>
    <recommendedName>
        <fullName evidence="4">2-amino-4-hydroxy-6-hydroxymethyldihydropteridine pyrophosphokinase</fullName>
        <ecNumber evidence="3">2.7.6.3</ecNumber>
    </recommendedName>
    <alternativeName>
        <fullName evidence="11">6-hydroxymethyl-7,8-dihydropterin pyrophosphokinase</fullName>
    </alternativeName>
    <alternativeName>
        <fullName evidence="12">7,8-dihydro-6-hydroxymethylpterin-pyrophosphokinase</fullName>
    </alternativeName>
</protein>
<dbReference type="InterPro" id="IPR000550">
    <property type="entry name" value="Hppk"/>
</dbReference>
<keyword evidence="9" id="KW-0289">Folate biosynthesis</keyword>
<comment type="function">
    <text evidence="10">Catalyzes the transfer of pyrophosphate from adenosine triphosphate (ATP) to 6-hydroxymethyl-7,8-dihydropterin, an enzymatic step in folate biosynthesis pathway.</text>
</comment>
<dbReference type="CDD" id="cd00483">
    <property type="entry name" value="HPPK"/>
    <property type="match status" value="1"/>
</dbReference>
<dbReference type="Proteomes" id="UP001595967">
    <property type="component" value="Unassembled WGS sequence"/>
</dbReference>
<reference evidence="15" key="1">
    <citation type="journal article" date="2019" name="Int. J. Syst. Evol. Microbiol.">
        <title>The Global Catalogue of Microorganisms (GCM) 10K type strain sequencing project: providing services to taxonomists for standard genome sequencing and annotation.</title>
        <authorList>
            <consortium name="The Broad Institute Genomics Platform"/>
            <consortium name="The Broad Institute Genome Sequencing Center for Infectious Disease"/>
            <person name="Wu L."/>
            <person name="Ma J."/>
        </authorList>
    </citation>
    <scope>NUCLEOTIDE SEQUENCE [LARGE SCALE GENOMIC DNA]</scope>
    <source>
        <strain evidence="15">JCM 11650</strain>
    </source>
</reference>
<sequence length="170" mass="17719">MNAAAAETVPATVYIGLGANLGDRGQALRAAVQALAALPGTRLCGVSSLYSSAPVDATGPDYLNAVAVLETDAAPQDFLAQLQALENAAGRQRPYRNAPRTLDLDILLWGDARLDTPQLTVPHPRMAERAFVLRPLAELAPQRVTAAQLAAVAGQAIAVLAGPDWVEGCE</sequence>
<evidence type="ECO:0000256" key="5">
    <source>
        <dbReference type="ARBA" id="ARBA00022679"/>
    </source>
</evidence>
<name>A0ABV9H321_9BURK</name>
<evidence type="ECO:0000256" key="9">
    <source>
        <dbReference type="ARBA" id="ARBA00022909"/>
    </source>
</evidence>
<evidence type="ECO:0000259" key="13">
    <source>
        <dbReference type="PROSITE" id="PS00794"/>
    </source>
</evidence>
<feature type="domain" description="7,8-dihydro-6-hydroxymethylpterin-pyrophosphokinase" evidence="13">
    <location>
        <begin position="96"/>
        <end position="107"/>
    </location>
</feature>
<keyword evidence="7" id="KW-0418">Kinase</keyword>